<reference evidence="1 2" key="1">
    <citation type="submission" date="2017-01" db="EMBL/GenBank/DDBJ databases">
        <title>Genome Analysis of Deinococcus marmoris KOPRI26562.</title>
        <authorList>
            <person name="Kim J.H."/>
            <person name="Oh H.-M."/>
        </authorList>
    </citation>
    <scope>NUCLEOTIDE SEQUENCE [LARGE SCALE GENOMIC DNA]</scope>
    <source>
        <strain evidence="1 2">KOPRI26562</strain>
    </source>
</reference>
<evidence type="ECO:0000313" key="2">
    <source>
        <dbReference type="Proteomes" id="UP000186607"/>
    </source>
</evidence>
<sequence length="80" mass="8848">MLESLLSLTLELHSLDQSGQPSDAVEHQLQRVHRELALDIQFGQSFQVTRGGQVYLVSLSPVGVRYQLQQPFDGALQATA</sequence>
<dbReference type="EMBL" id="MSTI01000079">
    <property type="protein sequence ID" value="OLV17899.1"/>
    <property type="molecule type" value="Genomic_DNA"/>
</dbReference>
<comment type="caution">
    <text evidence="1">The sequence shown here is derived from an EMBL/GenBank/DDBJ whole genome shotgun (WGS) entry which is preliminary data.</text>
</comment>
<organism evidence="1 2">
    <name type="scientific">Deinococcus marmoris</name>
    <dbReference type="NCBI Taxonomy" id="249408"/>
    <lineage>
        <taxon>Bacteria</taxon>
        <taxon>Thermotogati</taxon>
        <taxon>Deinococcota</taxon>
        <taxon>Deinococci</taxon>
        <taxon>Deinococcales</taxon>
        <taxon>Deinococcaceae</taxon>
        <taxon>Deinococcus</taxon>
    </lineage>
</organism>
<dbReference type="AlphaFoldDB" id="A0A1U7NYA4"/>
<proteinExistence type="predicted"/>
<dbReference type="Proteomes" id="UP000186607">
    <property type="component" value="Unassembled WGS sequence"/>
</dbReference>
<keyword evidence="2" id="KW-1185">Reference proteome</keyword>
<name>A0A1U7NYA4_9DEIO</name>
<accession>A0A1U7NYA4</accession>
<protein>
    <submittedName>
        <fullName evidence="1">Uncharacterized protein</fullName>
    </submittedName>
</protein>
<evidence type="ECO:0000313" key="1">
    <source>
        <dbReference type="EMBL" id="OLV17899.1"/>
    </source>
</evidence>
<gene>
    <name evidence="1" type="ORF">BOO71_0007462</name>
</gene>